<dbReference type="Gene3D" id="1.10.10.1210">
    <property type="entry name" value="MAGE homology domain, winged helix WH2 motif"/>
    <property type="match status" value="1"/>
</dbReference>
<sequence>MPRGQKSKLRSREKRRQTRDGPPQNLEDAQATTAKEEVATSCSDDAASGTSATGFSQKYQQAPPNAVAAVGILPKKSGKGSRSRGAEGEHTSKAAVARDRGWKDLLMRKSGLVMQYLLLKYKMKEPILKGEMIKIVNKRFKEHFPDILKRASDRIDLVFGLELKEVKPKGNSYTLENKLDLSDNENLIGNLGFPRTGLLTPLLGVIFLNDNCTTEEEIWEFLNTLGVYDGCDHFIFGDTRQLITHDLVQEQYLEYRQVPNSDPPRYEFLWGPRAHVKSNKMKIMEFLAKVNEADPTIFPVHYEEALREEEERVQSETTTSRGTSAKAKSRRKVKSKNSS</sequence>
<keyword evidence="4" id="KW-1185">Reference proteome</keyword>
<evidence type="ECO:0000256" key="2">
    <source>
        <dbReference type="SAM" id="MobiDB-lite"/>
    </source>
</evidence>
<dbReference type="InterPro" id="IPR002190">
    <property type="entry name" value="MHD_dom"/>
</dbReference>
<dbReference type="InterPro" id="IPR021072">
    <property type="entry name" value="MAGE_N"/>
</dbReference>
<dbReference type="KEGG" id="dord:105993281"/>
<feature type="compositionally biased region" description="Basic and acidic residues" evidence="2">
    <location>
        <begin position="84"/>
        <end position="94"/>
    </location>
</feature>
<dbReference type="CTD" id="4113"/>
<feature type="compositionally biased region" description="Polar residues" evidence="2">
    <location>
        <begin position="40"/>
        <end position="57"/>
    </location>
</feature>
<dbReference type="InterPro" id="IPR041899">
    <property type="entry name" value="MAGE_WH2"/>
</dbReference>
<dbReference type="PROSITE" id="PS50838">
    <property type="entry name" value="MAGE"/>
    <property type="match status" value="1"/>
</dbReference>
<dbReference type="FunFam" id="1.10.10.1210:FF:000001">
    <property type="entry name" value="melanoma-associated antigen D1"/>
    <property type="match status" value="1"/>
</dbReference>
<dbReference type="InterPro" id="IPR041898">
    <property type="entry name" value="MAGE_WH1"/>
</dbReference>
<dbReference type="InterPro" id="IPR037445">
    <property type="entry name" value="MAGE"/>
</dbReference>
<feature type="region of interest" description="Disordered" evidence="2">
    <location>
        <begin position="75"/>
        <end position="94"/>
    </location>
</feature>
<dbReference type="PANTHER" id="PTHR11736">
    <property type="entry name" value="MELANOMA-ASSOCIATED ANTIGEN MAGE ANTIGEN"/>
    <property type="match status" value="1"/>
</dbReference>
<feature type="compositionally biased region" description="Low complexity" evidence="2">
    <location>
        <begin position="315"/>
        <end position="326"/>
    </location>
</feature>
<evidence type="ECO:0000313" key="4">
    <source>
        <dbReference type="Proteomes" id="UP000081671"/>
    </source>
</evidence>
<dbReference type="Pfam" id="PF01454">
    <property type="entry name" value="MAGE"/>
    <property type="match status" value="1"/>
</dbReference>
<evidence type="ECO:0000259" key="3">
    <source>
        <dbReference type="PROSITE" id="PS50838"/>
    </source>
</evidence>
<keyword evidence="1" id="KW-0825">Tumor antigen</keyword>
<dbReference type="SMART" id="SM01373">
    <property type="entry name" value="MAGE"/>
    <property type="match status" value="1"/>
</dbReference>
<protein>
    <submittedName>
        <fullName evidence="5">Melanoma-associated antigen B2</fullName>
    </submittedName>
</protein>
<feature type="region of interest" description="Disordered" evidence="2">
    <location>
        <begin position="1"/>
        <end position="57"/>
    </location>
</feature>
<dbReference type="InParanoid" id="A0A1S3FZF2"/>
<dbReference type="FunCoup" id="A0A1S3FZF2">
    <property type="interactions" value="272"/>
</dbReference>
<feature type="compositionally biased region" description="Basic residues" evidence="2">
    <location>
        <begin position="327"/>
        <end position="339"/>
    </location>
</feature>
<dbReference type="GO" id="GO:0005634">
    <property type="term" value="C:nucleus"/>
    <property type="evidence" value="ECO:0007669"/>
    <property type="project" value="TreeGrafter"/>
</dbReference>
<accession>A0A1S3FZF2</accession>
<evidence type="ECO:0000313" key="5">
    <source>
        <dbReference type="RefSeq" id="XP_012881936.1"/>
    </source>
</evidence>
<feature type="domain" description="MAGE" evidence="3">
    <location>
        <begin position="106"/>
        <end position="305"/>
    </location>
</feature>
<dbReference type="AlphaFoldDB" id="A0A1S3FZF2"/>
<evidence type="ECO:0000256" key="1">
    <source>
        <dbReference type="ARBA" id="ARBA00084104"/>
    </source>
</evidence>
<dbReference type="RefSeq" id="XP_012881936.1">
    <property type="nucleotide sequence ID" value="XM_013026482.1"/>
</dbReference>
<name>A0A1S3FZF2_DIPOR</name>
<dbReference type="Gene3D" id="1.10.10.1200">
    <property type="entry name" value="MAGE homology domain, winged helix WH1 motif"/>
    <property type="match status" value="1"/>
</dbReference>
<dbReference type="GeneID" id="105993281"/>
<feature type="compositionally biased region" description="Basic residues" evidence="2">
    <location>
        <begin position="1"/>
        <end position="17"/>
    </location>
</feature>
<reference evidence="5" key="1">
    <citation type="submission" date="2025-08" db="UniProtKB">
        <authorList>
            <consortium name="RefSeq"/>
        </authorList>
    </citation>
    <scope>IDENTIFICATION</scope>
    <source>
        <tissue evidence="5">Kidney</tissue>
    </source>
</reference>
<dbReference type="FunFam" id="1.10.10.1200:FF:000007">
    <property type="entry name" value="Melanoma-associated antigen C2"/>
    <property type="match status" value="1"/>
</dbReference>
<proteinExistence type="predicted"/>
<dbReference type="Proteomes" id="UP000081671">
    <property type="component" value="Unplaced"/>
</dbReference>
<dbReference type="PANTHER" id="PTHR11736:SF164">
    <property type="entry name" value="MELANOMA-ASSOCIATED ANTIGEN B1"/>
    <property type="match status" value="1"/>
</dbReference>
<gene>
    <name evidence="5" type="primary">LOC105993281</name>
</gene>
<dbReference type="OrthoDB" id="205198at2759"/>
<organism evidence="4 5">
    <name type="scientific">Dipodomys ordii</name>
    <name type="common">Ord's kangaroo rat</name>
    <dbReference type="NCBI Taxonomy" id="10020"/>
    <lineage>
        <taxon>Eukaryota</taxon>
        <taxon>Metazoa</taxon>
        <taxon>Chordata</taxon>
        <taxon>Craniata</taxon>
        <taxon>Vertebrata</taxon>
        <taxon>Euteleostomi</taxon>
        <taxon>Mammalia</taxon>
        <taxon>Eutheria</taxon>
        <taxon>Euarchontoglires</taxon>
        <taxon>Glires</taxon>
        <taxon>Rodentia</taxon>
        <taxon>Castorimorpha</taxon>
        <taxon>Heteromyidae</taxon>
        <taxon>Dipodomyinae</taxon>
        <taxon>Dipodomys</taxon>
    </lineage>
</organism>
<feature type="region of interest" description="Disordered" evidence="2">
    <location>
        <begin position="308"/>
        <end position="339"/>
    </location>
</feature>
<dbReference type="Pfam" id="PF12440">
    <property type="entry name" value="MAGE_N"/>
    <property type="match status" value="1"/>
</dbReference>
<dbReference type="SMART" id="SM01392">
    <property type="entry name" value="MAGE_N"/>
    <property type="match status" value="1"/>
</dbReference>
<dbReference type="GO" id="GO:0000122">
    <property type="term" value="P:negative regulation of transcription by RNA polymerase II"/>
    <property type="evidence" value="ECO:0007669"/>
    <property type="project" value="TreeGrafter"/>
</dbReference>